<feature type="region of interest" description="Disordered" evidence="5">
    <location>
        <begin position="235"/>
        <end position="280"/>
    </location>
</feature>
<keyword evidence="2" id="KW-0238">DNA-binding</keyword>
<accession>A0A5J5BRB2</accession>
<dbReference type="InterPro" id="IPR036093">
    <property type="entry name" value="NAC_dom_sf"/>
</dbReference>
<dbReference type="PROSITE" id="PS51005">
    <property type="entry name" value="NAC"/>
    <property type="match status" value="1"/>
</dbReference>
<dbReference type="Proteomes" id="UP000325577">
    <property type="component" value="Linkage Group LG11"/>
</dbReference>
<proteinExistence type="predicted"/>
<evidence type="ECO:0000256" key="4">
    <source>
        <dbReference type="ARBA" id="ARBA00023242"/>
    </source>
</evidence>
<evidence type="ECO:0000256" key="5">
    <source>
        <dbReference type="SAM" id="MobiDB-lite"/>
    </source>
</evidence>
<organism evidence="8 9">
    <name type="scientific">Nyssa sinensis</name>
    <dbReference type="NCBI Taxonomy" id="561372"/>
    <lineage>
        <taxon>Eukaryota</taxon>
        <taxon>Viridiplantae</taxon>
        <taxon>Streptophyta</taxon>
        <taxon>Embryophyta</taxon>
        <taxon>Tracheophyta</taxon>
        <taxon>Spermatophyta</taxon>
        <taxon>Magnoliopsida</taxon>
        <taxon>eudicotyledons</taxon>
        <taxon>Gunneridae</taxon>
        <taxon>Pentapetalae</taxon>
        <taxon>asterids</taxon>
        <taxon>Cornales</taxon>
        <taxon>Nyssaceae</taxon>
        <taxon>Nyssa</taxon>
    </lineage>
</organism>
<feature type="compositionally biased region" description="Polar residues" evidence="5">
    <location>
        <begin position="199"/>
        <end position="216"/>
    </location>
</feature>
<reference evidence="8 9" key="1">
    <citation type="submission" date="2019-09" db="EMBL/GenBank/DDBJ databases">
        <title>A chromosome-level genome assembly of the Chinese tupelo Nyssa sinensis.</title>
        <authorList>
            <person name="Yang X."/>
            <person name="Kang M."/>
            <person name="Yang Y."/>
            <person name="Xiong H."/>
            <person name="Wang M."/>
            <person name="Zhang Z."/>
            <person name="Wang Z."/>
            <person name="Wu H."/>
            <person name="Ma T."/>
            <person name="Liu J."/>
            <person name="Xi Z."/>
        </authorList>
    </citation>
    <scope>NUCLEOTIDE SEQUENCE [LARGE SCALE GENOMIC DNA]</scope>
    <source>
        <strain evidence="8">J267</strain>
        <tissue evidence="8">Leaf</tissue>
    </source>
</reference>
<dbReference type="GO" id="GO:0006355">
    <property type="term" value="P:regulation of DNA-templated transcription"/>
    <property type="evidence" value="ECO:0007669"/>
    <property type="project" value="InterPro"/>
</dbReference>
<dbReference type="GO" id="GO:0000976">
    <property type="term" value="F:transcription cis-regulatory region binding"/>
    <property type="evidence" value="ECO:0007669"/>
    <property type="project" value="UniProtKB-ARBA"/>
</dbReference>
<dbReference type="EMBL" id="CM018034">
    <property type="protein sequence ID" value="KAA8544302.1"/>
    <property type="molecule type" value="Genomic_DNA"/>
</dbReference>
<feature type="domain" description="NAC" evidence="7">
    <location>
        <begin position="49"/>
        <end position="191"/>
    </location>
</feature>
<dbReference type="Pfam" id="PF02365">
    <property type="entry name" value="NAM"/>
    <property type="match status" value="1"/>
</dbReference>
<gene>
    <name evidence="8" type="ORF">F0562_022314</name>
</gene>
<keyword evidence="6" id="KW-0472">Membrane</keyword>
<evidence type="ECO:0000256" key="2">
    <source>
        <dbReference type="ARBA" id="ARBA00023125"/>
    </source>
</evidence>
<keyword evidence="4" id="KW-0539">Nucleus</keyword>
<keyword evidence="3" id="KW-0804">Transcription</keyword>
<name>A0A5J5BRB2_9ASTE</name>
<dbReference type="FunFam" id="2.170.150.80:FF:000006">
    <property type="entry name" value="NAC domain-containing protein 100-like"/>
    <property type="match status" value="1"/>
</dbReference>
<dbReference type="Gene3D" id="2.170.150.80">
    <property type="entry name" value="NAC domain"/>
    <property type="match status" value="1"/>
</dbReference>
<keyword evidence="6" id="KW-1133">Transmembrane helix</keyword>
<evidence type="ECO:0000313" key="9">
    <source>
        <dbReference type="Proteomes" id="UP000325577"/>
    </source>
</evidence>
<keyword evidence="1" id="KW-0805">Transcription regulation</keyword>
<evidence type="ECO:0000313" key="8">
    <source>
        <dbReference type="EMBL" id="KAA8544302.1"/>
    </source>
</evidence>
<feature type="compositionally biased region" description="Polar residues" evidence="5">
    <location>
        <begin position="239"/>
        <end position="275"/>
    </location>
</feature>
<feature type="transmembrane region" description="Helical" evidence="6">
    <location>
        <begin position="394"/>
        <end position="414"/>
    </location>
</feature>
<keyword evidence="6" id="KW-0812">Transmembrane</keyword>
<evidence type="ECO:0000256" key="1">
    <source>
        <dbReference type="ARBA" id="ARBA00023015"/>
    </source>
</evidence>
<evidence type="ECO:0000256" key="6">
    <source>
        <dbReference type="SAM" id="Phobius"/>
    </source>
</evidence>
<evidence type="ECO:0000259" key="7">
    <source>
        <dbReference type="PROSITE" id="PS51005"/>
    </source>
</evidence>
<dbReference type="AlphaFoldDB" id="A0A5J5BRB2"/>
<keyword evidence="9" id="KW-1185">Reference proteome</keyword>
<evidence type="ECO:0000256" key="3">
    <source>
        <dbReference type="ARBA" id="ARBA00023163"/>
    </source>
</evidence>
<protein>
    <recommendedName>
        <fullName evidence="7">NAC domain-containing protein</fullName>
    </recommendedName>
</protein>
<sequence length="427" mass="47842">MAEISGEMQLSIPALSMAGVSREMQIPITALPVAEMSREMQISIAASSMFPGFRFSPTDEELISYYLKKKLEGSDKCVDVISEVELWKHEPWDLPAKSVIQSENEWFFFSPRGKKYPNGSQSKRATESGYWKATGKERNVKSGSNLIGTKRTLVFHMGRAPKGERTEWIMHEYCMREKDQDSMVVCRLRKNSEFRLNDTPRQGSLSQSHLSTGSQSNVALSDVIEGSGLFEGSKAVECGSSNNSQSVQQIDSGSESDSVQNLTNQSSLPGSSSNLKDPDDEDCFAEILKDDIIKLDEPPDILPMVAINSEAEMKSKQPIQAIMSHVLPFQGTAEPILEMQRRRKQKEYNAKPLEALEARNENHVEEITRPKSNTEQRPKCILSIISERTGNRQFIFISIFLVVLALLVLIASLLGGSWKAKRFTFTF</sequence>
<feature type="region of interest" description="Disordered" evidence="5">
    <location>
        <begin position="197"/>
        <end position="216"/>
    </location>
</feature>
<dbReference type="SUPFAM" id="SSF101941">
    <property type="entry name" value="NAC domain"/>
    <property type="match status" value="1"/>
</dbReference>
<dbReference type="InterPro" id="IPR003441">
    <property type="entry name" value="NAC-dom"/>
</dbReference>
<dbReference type="PANTHER" id="PTHR31744">
    <property type="entry name" value="PROTEIN CUP-SHAPED COTYLEDON 2-RELATED"/>
    <property type="match status" value="1"/>
</dbReference>
<dbReference type="OrthoDB" id="1935348at2759"/>